<evidence type="ECO:0000256" key="2">
    <source>
        <dbReference type="ARBA" id="ARBA00022801"/>
    </source>
</evidence>
<dbReference type="VEuPathDB" id="VectorBase:GMOY010750"/>
<dbReference type="Pfam" id="PF00498">
    <property type="entry name" value="FHA"/>
    <property type="match status" value="1"/>
</dbReference>
<dbReference type="InterPro" id="IPR047187">
    <property type="entry name" value="SF1_C_Upf1"/>
</dbReference>
<dbReference type="EnsemblMetazoa" id="GMOY010750-RA">
    <property type="protein sequence ID" value="GMOY010750-PA"/>
    <property type="gene ID" value="GMOY010750"/>
</dbReference>
<proteinExistence type="predicted"/>
<dbReference type="InterPro" id="IPR041679">
    <property type="entry name" value="DNA2/NAM7-like_C"/>
</dbReference>
<dbReference type="PANTHER" id="PTHR10887:SF495">
    <property type="entry name" value="HELICASE SENATAXIN ISOFORM X1-RELATED"/>
    <property type="match status" value="1"/>
</dbReference>
<feature type="region of interest" description="Disordered" evidence="5">
    <location>
        <begin position="699"/>
        <end position="723"/>
    </location>
</feature>
<dbReference type="CDD" id="cd18808">
    <property type="entry name" value="SF1_C_Upf1"/>
    <property type="match status" value="1"/>
</dbReference>
<dbReference type="GO" id="GO:0005694">
    <property type="term" value="C:chromosome"/>
    <property type="evidence" value="ECO:0007669"/>
    <property type="project" value="UniProtKB-ARBA"/>
</dbReference>
<dbReference type="PhylomeDB" id="A0A1B0GBR8"/>
<protein>
    <recommendedName>
        <fullName evidence="6">FHA domain-containing protein</fullName>
    </recommendedName>
</protein>
<dbReference type="Pfam" id="PF13086">
    <property type="entry name" value="AAA_11"/>
    <property type="match status" value="1"/>
</dbReference>
<evidence type="ECO:0000256" key="1">
    <source>
        <dbReference type="ARBA" id="ARBA00022741"/>
    </source>
</evidence>
<dbReference type="FunFam" id="3.40.50.300:FF:000326">
    <property type="entry name" value="P-loop containing nucleoside triphosphate hydrolase"/>
    <property type="match status" value="1"/>
</dbReference>
<accession>A0A1B0GBR8</accession>
<dbReference type="SMART" id="SM00240">
    <property type="entry name" value="FHA"/>
    <property type="match status" value="1"/>
</dbReference>
<dbReference type="STRING" id="37546.A0A1B0GBR8"/>
<feature type="region of interest" description="Disordered" evidence="5">
    <location>
        <begin position="802"/>
        <end position="836"/>
    </location>
</feature>
<dbReference type="GO" id="GO:0004386">
    <property type="term" value="F:helicase activity"/>
    <property type="evidence" value="ECO:0007669"/>
    <property type="project" value="UniProtKB-KW"/>
</dbReference>
<evidence type="ECO:0000313" key="8">
    <source>
        <dbReference type="Proteomes" id="UP000092444"/>
    </source>
</evidence>
<dbReference type="EMBL" id="CCAG010005883">
    <property type="status" value="NOT_ANNOTATED_CDS"/>
    <property type="molecule type" value="Genomic_DNA"/>
</dbReference>
<dbReference type="InterPro" id="IPR008984">
    <property type="entry name" value="SMAD_FHA_dom_sf"/>
</dbReference>
<dbReference type="GO" id="GO:0016787">
    <property type="term" value="F:hydrolase activity"/>
    <property type="evidence" value="ECO:0007669"/>
    <property type="project" value="UniProtKB-KW"/>
</dbReference>
<evidence type="ECO:0000313" key="7">
    <source>
        <dbReference type="EnsemblMetazoa" id="GMOY010750-PA"/>
    </source>
</evidence>
<dbReference type="InterPro" id="IPR045055">
    <property type="entry name" value="DNA2/NAM7-like"/>
</dbReference>
<dbReference type="Pfam" id="PF13087">
    <property type="entry name" value="AAA_12"/>
    <property type="match status" value="1"/>
</dbReference>
<reference evidence="7" key="1">
    <citation type="submission" date="2020-05" db="UniProtKB">
        <authorList>
            <consortium name="EnsemblMetazoa"/>
        </authorList>
    </citation>
    <scope>IDENTIFICATION</scope>
    <source>
        <strain evidence="7">Yale</strain>
    </source>
</reference>
<dbReference type="Gene3D" id="3.40.50.300">
    <property type="entry name" value="P-loop containing nucleotide triphosphate hydrolases"/>
    <property type="match status" value="2"/>
</dbReference>
<organism evidence="7 8">
    <name type="scientific">Glossina morsitans morsitans</name>
    <name type="common">Savannah tsetse fly</name>
    <dbReference type="NCBI Taxonomy" id="37546"/>
    <lineage>
        <taxon>Eukaryota</taxon>
        <taxon>Metazoa</taxon>
        <taxon>Ecdysozoa</taxon>
        <taxon>Arthropoda</taxon>
        <taxon>Hexapoda</taxon>
        <taxon>Insecta</taxon>
        <taxon>Pterygota</taxon>
        <taxon>Neoptera</taxon>
        <taxon>Endopterygota</taxon>
        <taxon>Diptera</taxon>
        <taxon>Brachycera</taxon>
        <taxon>Muscomorpha</taxon>
        <taxon>Hippoboscoidea</taxon>
        <taxon>Glossinidae</taxon>
        <taxon>Glossina</taxon>
    </lineage>
</organism>
<dbReference type="GO" id="GO:0016604">
    <property type="term" value="C:nuclear body"/>
    <property type="evidence" value="ECO:0007669"/>
    <property type="project" value="TreeGrafter"/>
</dbReference>
<keyword evidence="8" id="KW-1185">Reference proteome</keyword>
<dbReference type="GO" id="GO:0005524">
    <property type="term" value="F:ATP binding"/>
    <property type="evidence" value="ECO:0007669"/>
    <property type="project" value="UniProtKB-KW"/>
</dbReference>
<feature type="region of interest" description="Disordered" evidence="5">
    <location>
        <begin position="620"/>
        <end position="653"/>
    </location>
</feature>
<dbReference type="GO" id="GO:0006369">
    <property type="term" value="P:termination of RNA polymerase II transcription"/>
    <property type="evidence" value="ECO:0007669"/>
    <property type="project" value="TreeGrafter"/>
</dbReference>
<dbReference type="CDD" id="cd00060">
    <property type="entry name" value="FHA"/>
    <property type="match status" value="1"/>
</dbReference>
<evidence type="ECO:0000256" key="4">
    <source>
        <dbReference type="ARBA" id="ARBA00022840"/>
    </source>
</evidence>
<name>A0A1B0GBR8_GLOMM</name>
<dbReference type="SUPFAM" id="SSF49879">
    <property type="entry name" value="SMAD/FHA domain"/>
    <property type="match status" value="1"/>
</dbReference>
<dbReference type="InterPro" id="IPR000253">
    <property type="entry name" value="FHA_dom"/>
</dbReference>
<evidence type="ECO:0000256" key="5">
    <source>
        <dbReference type="SAM" id="MobiDB-lite"/>
    </source>
</evidence>
<keyword evidence="1" id="KW-0547">Nucleotide-binding</keyword>
<evidence type="ECO:0000259" key="6">
    <source>
        <dbReference type="PROSITE" id="PS50006"/>
    </source>
</evidence>
<dbReference type="Gene3D" id="2.60.200.20">
    <property type="match status" value="1"/>
</dbReference>
<feature type="compositionally biased region" description="Basic and acidic residues" evidence="5">
    <location>
        <begin position="826"/>
        <end position="835"/>
    </location>
</feature>
<dbReference type="Proteomes" id="UP000092444">
    <property type="component" value="Unassembled WGS sequence"/>
</dbReference>
<sequence length="1696" mass="193213">MSESCYSSWLLEKRTSPEIFRLHVGVNKIGRHSTCHVRLPDLTQVSRYHAAVFVSHNEKSVKVIDLKSVNGIYVNDEFHTDCGVDLQANDVIGIGVSEKDPPAGVEHSKLPIFKLIYKPIQALSEAVDSLSTNKWTDSKNSDEQPCCSVAVKKEQQRPYVSKETNENIVNDIVDEVVIISSDEEDSEIKATMNSKDDQLEASNQKNVPLIHLPLESALKREYVESISNDLESIFGNIAGDDEMQNKLKEINPLIYNGVVGRPLLMPTNCDNVLVDGQTIDLCNEDNNDDIGKDVPLQIVELGRLLPNEDYMKLKKIPKSPNIFESSKEEEFMETTNEIMQNCDKFCENVSNPNLPDDEALKDYIVDDNKDDDEDFMFSQTVINGMKADLDDNDDFEDHDEEQGLSTRDNLISVKQEPGIQDDNNSAVLAKPVNYVDPNICWDISDDEENDDENLRMWSKRIFSQSFSQVFELSEKALDAQVDQEENQFRINIQHDYDENADLFNQSAIDEEKLKEEMFSAIDKTLKGSGIKTTTDGQTTSREENMNKMNRLRANEEEDLPDASVIERPNSKSRRLAILSSEDECEELKELKENGTAKTSNKKAQLSGRKQIPPIIEAPRLPKHRNKLRGVSAAPSSKNSTEKPKSNFSNVGKTMCKEKPKIELSRKHLQTLEVLKDGEKCDTKQLKEYRKERLKQLAEKQKNHCKENLKRKHSQDKNNEAAAGKKVKVKLTKVNRGAFLAQEDTTTKTTNKEIQRICHNDKITEKPPKKCGVKHNLERRSSLNFETFSQQISKPDEILIKERKTKERNKNHTKKGNPTSTPARRHSLSEQIEKRKNSNAVPALRTTNKVTFASMERDLIKSMESNRKLAIANKQICTEKNILKTASSVSTGVITSSKPFLDTFKERAIQNAASTDVAKKDKPKKKVRFNDIPIYHYIEPTAGAVRKVVDKDFLPRTTHRDRFEMLSSQFRIIDHTDKIITDILTWSNEWLIKRSAAAATQIASPMPTQFNTFDHYKRTLLSLMQLEFMTKLEREYKDTAGAKQFRVRLESVTLNKERLMLVTTYTYQHSYEAAYSRYDVVLLNVPELQKETFAYVSGNRKRGGNVSTIIFEIIPAKMTPWKLSNDTKELIVRPVIDNVRVEFGSFNAVHQLESTPLFRKVIDPLELLDGKLPPKKKIVYKACDRFLNERQKQVLLSTYTRIIDETTPNITLIQGPPGTGKSQVIANLALQTLYGEEVRYLDRKILICAQSNAAVDVITGRLYEISLRMRVETRFRLIRFGNSDKISPYVQPAVLKNVVIRDQMKKLWKWKCNGTNGEDLQKQVLQLEAEIANVRTSAIPGTIEEDKLKEKIRQLELAKSIMKGSMRPDDEQRIFSWYLSNAHIVCATLSSCVRLTNYVNYFDVCIIDEATQCIEPWTLVPLRFLITSLVLVGDTQQLPATVLSQKADDLGLSTSMFTRIQNCLENAINSTNLINYNYIVSGLNVQYRMHPEICKWPNLYFYKNNLIDGANTRKLQTPIKSFVMLSLDYPQNDHSGNGKISNSMEAEFVAKLLKALDDYIPNKSNSYGVITPYAQHRQILNTAIKSMGLTNIMVNTIDSYQGLEKDVIIISNARTSGIGFLASPQRLNVALTRPKKCLILCGNFKNLETVPAWRSLLDNARERKLFYEITTDCIYDMQANVIEKIKLKKPLQETNSN</sequence>
<dbReference type="GO" id="GO:0001147">
    <property type="term" value="F:transcription termination site sequence-specific DNA binding"/>
    <property type="evidence" value="ECO:0007669"/>
    <property type="project" value="TreeGrafter"/>
</dbReference>
<dbReference type="InterPro" id="IPR041677">
    <property type="entry name" value="DNA2/NAM7_AAA_11"/>
</dbReference>
<dbReference type="PROSITE" id="PS50006">
    <property type="entry name" value="FHA_DOMAIN"/>
    <property type="match status" value="1"/>
</dbReference>
<keyword evidence="2" id="KW-0378">Hydrolase</keyword>
<dbReference type="InterPro" id="IPR027417">
    <property type="entry name" value="P-loop_NTPase"/>
</dbReference>
<feature type="domain" description="FHA" evidence="6">
    <location>
        <begin position="27"/>
        <end position="79"/>
    </location>
</feature>
<keyword evidence="3" id="KW-0347">Helicase</keyword>
<keyword evidence="4" id="KW-0067">ATP-binding</keyword>
<evidence type="ECO:0000256" key="3">
    <source>
        <dbReference type="ARBA" id="ARBA00022806"/>
    </source>
</evidence>
<dbReference type="PANTHER" id="PTHR10887">
    <property type="entry name" value="DNA2/NAM7 HELICASE FAMILY"/>
    <property type="match status" value="1"/>
</dbReference>
<dbReference type="SUPFAM" id="SSF52540">
    <property type="entry name" value="P-loop containing nucleoside triphosphate hydrolases"/>
    <property type="match status" value="1"/>
</dbReference>